<dbReference type="AlphaFoldDB" id="A0A2G2VV15"/>
<protein>
    <submittedName>
        <fullName evidence="1">Uncharacterized protein</fullName>
    </submittedName>
</protein>
<dbReference type="OrthoDB" id="2143914at2759"/>
<dbReference type="EMBL" id="MLFT02000010">
    <property type="protein sequence ID" value="PHT36816.1"/>
    <property type="molecule type" value="Genomic_DNA"/>
</dbReference>
<gene>
    <name evidence="1" type="ORF">CQW23_24516</name>
</gene>
<keyword evidence="2" id="KW-1185">Reference proteome</keyword>
<evidence type="ECO:0000313" key="1">
    <source>
        <dbReference type="EMBL" id="PHT36816.1"/>
    </source>
</evidence>
<name>A0A2G2VV15_CAPBA</name>
<reference evidence="2" key="2">
    <citation type="journal article" date="2017" name="J. Anim. Genet.">
        <title>Multiple reference genome sequences of hot pepper reveal the massive evolution of plant disease resistance genes by retroduplication.</title>
        <authorList>
            <person name="Kim S."/>
            <person name="Park J."/>
            <person name="Yeom S.-I."/>
            <person name="Kim Y.-M."/>
            <person name="Seo E."/>
            <person name="Kim K.-T."/>
            <person name="Kim M.-S."/>
            <person name="Lee J.M."/>
            <person name="Cheong K."/>
            <person name="Shin H.-S."/>
            <person name="Kim S.-B."/>
            <person name="Han K."/>
            <person name="Lee J."/>
            <person name="Park M."/>
            <person name="Lee H.-A."/>
            <person name="Lee H.-Y."/>
            <person name="Lee Y."/>
            <person name="Oh S."/>
            <person name="Lee J.H."/>
            <person name="Choi E."/>
            <person name="Choi E."/>
            <person name="Lee S.E."/>
            <person name="Jeon J."/>
            <person name="Kim H."/>
            <person name="Choi G."/>
            <person name="Song H."/>
            <person name="Lee J."/>
            <person name="Lee S.-C."/>
            <person name="Kwon J.-K."/>
            <person name="Lee H.-Y."/>
            <person name="Koo N."/>
            <person name="Hong Y."/>
            <person name="Kim R.W."/>
            <person name="Kang W.-H."/>
            <person name="Huh J.H."/>
            <person name="Kang B.-C."/>
            <person name="Yang T.-J."/>
            <person name="Lee Y.-H."/>
            <person name="Bennetzen J.L."/>
            <person name="Choi D."/>
        </authorList>
    </citation>
    <scope>NUCLEOTIDE SEQUENCE [LARGE SCALE GENOMIC DNA]</scope>
    <source>
        <strain evidence="2">cv. PBC81</strain>
    </source>
</reference>
<reference evidence="1 2" key="1">
    <citation type="journal article" date="2017" name="Genome Biol.">
        <title>New reference genome sequences of hot pepper reveal the massive evolution of plant disease-resistance genes by retroduplication.</title>
        <authorList>
            <person name="Kim S."/>
            <person name="Park J."/>
            <person name="Yeom S.I."/>
            <person name="Kim Y.M."/>
            <person name="Seo E."/>
            <person name="Kim K.T."/>
            <person name="Kim M.S."/>
            <person name="Lee J.M."/>
            <person name="Cheong K."/>
            <person name="Shin H.S."/>
            <person name="Kim S.B."/>
            <person name="Han K."/>
            <person name="Lee J."/>
            <person name="Park M."/>
            <person name="Lee H.A."/>
            <person name="Lee H.Y."/>
            <person name="Lee Y."/>
            <person name="Oh S."/>
            <person name="Lee J.H."/>
            <person name="Choi E."/>
            <person name="Choi E."/>
            <person name="Lee S.E."/>
            <person name="Jeon J."/>
            <person name="Kim H."/>
            <person name="Choi G."/>
            <person name="Song H."/>
            <person name="Lee J."/>
            <person name="Lee S.C."/>
            <person name="Kwon J.K."/>
            <person name="Lee H.Y."/>
            <person name="Koo N."/>
            <person name="Hong Y."/>
            <person name="Kim R.W."/>
            <person name="Kang W.H."/>
            <person name="Huh J.H."/>
            <person name="Kang B.C."/>
            <person name="Yang T.J."/>
            <person name="Lee Y.H."/>
            <person name="Bennetzen J.L."/>
            <person name="Choi D."/>
        </authorList>
    </citation>
    <scope>NUCLEOTIDE SEQUENCE [LARGE SCALE GENOMIC DNA]</scope>
    <source>
        <strain evidence="2">cv. PBC81</strain>
    </source>
</reference>
<sequence length="95" mass="11039">MTTREVLLILSNVHELSLSRSRVHHLQPLIMVPRESAKLQAGARLSKESRFVCDTIDHQYESLILKAITFLRIWNSETGEAFRKLKEVDKRTTCF</sequence>
<dbReference type="Proteomes" id="UP000224567">
    <property type="component" value="Unassembled WGS sequence"/>
</dbReference>
<accession>A0A2G2VV15</accession>
<organism evidence="1 2">
    <name type="scientific">Capsicum baccatum</name>
    <name type="common">Peruvian pepper</name>
    <dbReference type="NCBI Taxonomy" id="33114"/>
    <lineage>
        <taxon>Eukaryota</taxon>
        <taxon>Viridiplantae</taxon>
        <taxon>Streptophyta</taxon>
        <taxon>Embryophyta</taxon>
        <taxon>Tracheophyta</taxon>
        <taxon>Spermatophyta</taxon>
        <taxon>Magnoliopsida</taxon>
        <taxon>eudicotyledons</taxon>
        <taxon>Gunneridae</taxon>
        <taxon>Pentapetalae</taxon>
        <taxon>asterids</taxon>
        <taxon>lamiids</taxon>
        <taxon>Solanales</taxon>
        <taxon>Solanaceae</taxon>
        <taxon>Solanoideae</taxon>
        <taxon>Capsiceae</taxon>
        <taxon>Capsicum</taxon>
    </lineage>
</organism>
<proteinExistence type="predicted"/>
<comment type="caution">
    <text evidence="1">The sequence shown here is derived from an EMBL/GenBank/DDBJ whole genome shotgun (WGS) entry which is preliminary data.</text>
</comment>
<evidence type="ECO:0000313" key="2">
    <source>
        <dbReference type="Proteomes" id="UP000224567"/>
    </source>
</evidence>